<feature type="compositionally biased region" description="Low complexity" evidence="1">
    <location>
        <begin position="125"/>
        <end position="136"/>
    </location>
</feature>
<accession>A0ABN3PIW6</accession>
<proteinExistence type="predicted"/>
<evidence type="ECO:0008006" key="5">
    <source>
        <dbReference type="Google" id="ProtNLM"/>
    </source>
</evidence>
<keyword evidence="2" id="KW-0472">Membrane</keyword>
<evidence type="ECO:0000256" key="2">
    <source>
        <dbReference type="SAM" id="Phobius"/>
    </source>
</evidence>
<evidence type="ECO:0000313" key="4">
    <source>
        <dbReference type="Proteomes" id="UP001501509"/>
    </source>
</evidence>
<keyword evidence="2" id="KW-1133">Transmembrane helix</keyword>
<dbReference type="EMBL" id="BAAATD010000002">
    <property type="protein sequence ID" value="GAA2587963.1"/>
    <property type="molecule type" value="Genomic_DNA"/>
</dbReference>
<sequence length="189" mass="20116">MCVTADTPGPGPTGAGNGPIENGVYLQLSESPEFRRLRLAFRRFVFPMTAAFLVWYLLYVVLSAYARDFMSTKVVGEINIALVFGLLQFLSTFLIAWAYERYASGKLEPLADAVRETAPSAALVGAGAPAAPAVEEPPAEEPSAEEPSSEEPSADESSTEETSADEPSAGKPAAEPSKDKPAKDEEEGK</sequence>
<dbReference type="Pfam" id="PF04341">
    <property type="entry name" value="DUF485"/>
    <property type="match status" value="1"/>
</dbReference>
<feature type="transmembrane region" description="Helical" evidence="2">
    <location>
        <begin position="78"/>
        <end position="99"/>
    </location>
</feature>
<feature type="region of interest" description="Disordered" evidence="1">
    <location>
        <begin position="125"/>
        <end position="189"/>
    </location>
</feature>
<evidence type="ECO:0000256" key="1">
    <source>
        <dbReference type="SAM" id="MobiDB-lite"/>
    </source>
</evidence>
<name>A0ABN3PIW6_9ACTN</name>
<dbReference type="Proteomes" id="UP001501509">
    <property type="component" value="Unassembled WGS sequence"/>
</dbReference>
<dbReference type="InterPro" id="IPR007436">
    <property type="entry name" value="DUF485"/>
</dbReference>
<comment type="caution">
    <text evidence="3">The sequence shown here is derived from an EMBL/GenBank/DDBJ whole genome shotgun (WGS) entry which is preliminary data.</text>
</comment>
<evidence type="ECO:0000313" key="3">
    <source>
        <dbReference type="EMBL" id="GAA2587963.1"/>
    </source>
</evidence>
<keyword evidence="2" id="KW-0812">Transmembrane</keyword>
<reference evidence="3 4" key="1">
    <citation type="journal article" date="2019" name="Int. J. Syst. Evol. Microbiol.">
        <title>The Global Catalogue of Microorganisms (GCM) 10K type strain sequencing project: providing services to taxonomists for standard genome sequencing and annotation.</title>
        <authorList>
            <consortium name="The Broad Institute Genomics Platform"/>
            <consortium name="The Broad Institute Genome Sequencing Center for Infectious Disease"/>
            <person name="Wu L."/>
            <person name="Ma J."/>
        </authorList>
    </citation>
    <scope>NUCLEOTIDE SEQUENCE [LARGE SCALE GENOMIC DNA]</scope>
    <source>
        <strain evidence="3 4">JCM 6833</strain>
    </source>
</reference>
<organism evidence="3 4">
    <name type="scientific">Actinomadura fulvescens</name>
    <dbReference type="NCBI Taxonomy" id="46160"/>
    <lineage>
        <taxon>Bacteria</taxon>
        <taxon>Bacillati</taxon>
        <taxon>Actinomycetota</taxon>
        <taxon>Actinomycetes</taxon>
        <taxon>Streptosporangiales</taxon>
        <taxon>Thermomonosporaceae</taxon>
        <taxon>Actinomadura</taxon>
    </lineage>
</organism>
<feature type="compositionally biased region" description="Acidic residues" evidence="1">
    <location>
        <begin position="137"/>
        <end position="164"/>
    </location>
</feature>
<dbReference type="PANTHER" id="PTHR38441">
    <property type="entry name" value="INTEGRAL MEMBRANE PROTEIN-RELATED"/>
    <property type="match status" value="1"/>
</dbReference>
<dbReference type="PANTHER" id="PTHR38441:SF1">
    <property type="entry name" value="MEMBRANE PROTEIN"/>
    <property type="match status" value="1"/>
</dbReference>
<feature type="transmembrane region" description="Helical" evidence="2">
    <location>
        <begin position="44"/>
        <end position="66"/>
    </location>
</feature>
<keyword evidence="4" id="KW-1185">Reference proteome</keyword>
<gene>
    <name evidence="3" type="ORF">GCM10010411_21030</name>
</gene>
<protein>
    <recommendedName>
        <fullName evidence="5">DUF485 domain-containing protein</fullName>
    </recommendedName>
</protein>